<dbReference type="Gene3D" id="3.40.50.12780">
    <property type="entry name" value="N-terminal domain of ligase-like"/>
    <property type="match status" value="1"/>
</dbReference>
<sequence length="150" mass="17640">MKRLLDALATHVFGPLDRRREGDRSFQYVHEVEAFNRLPAEAMREHALQRIRKVCEVANRACPFYRARFKEAGITNPEAMTWEAFDRIPLLTRADIRDHMDDIINQEIGKENLRETATGGTTSAPITFFQDWESFYRRRSATIVFDRWYG</sequence>
<organism evidence="1 2">
    <name type="scientific">Eiseniibacteriota bacterium</name>
    <dbReference type="NCBI Taxonomy" id="2212470"/>
    <lineage>
        <taxon>Bacteria</taxon>
        <taxon>Candidatus Eiseniibacteriota</taxon>
    </lineage>
</organism>
<evidence type="ECO:0008006" key="3">
    <source>
        <dbReference type="Google" id="ProtNLM"/>
    </source>
</evidence>
<evidence type="ECO:0000313" key="2">
    <source>
        <dbReference type="Proteomes" id="UP000547674"/>
    </source>
</evidence>
<dbReference type="AlphaFoldDB" id="A0A7Y2EBU1"/>
<gene>
    <name evidence="1" type="ORF">HKN21_15745</name>
</gene>
<protein>
    <recommendedName>
        <fullName evidence="3">Phenylacetate--CoA ligase family protein</fullName>
    </recommendedName>
</protein>
<accession>A0A7Y2EBU1</accession>
<name>A0A7Y2EBU1_UNCEI</name>
<evidence type="ECO:0000313" key="1">
    <source>
        <dbReference type="EMBL" id="NNF08217.1"/>
    </source>
</evidence>
<dbReference type="PANTHER" id="PTHR36932:SF1">
    <property type="entry name" value="CAPSULAR POLYSACCHARIDE BIOSYNTHESIS PROTEIN"/>
    <property type="match status" value="1"/>
</dbReference>
<dbReference type="InterPro" id="IPR053158">
    <property type="entry name" value="CapK_Type1_Caps_Biosynth"/>
</dbReference>
<dbReference type="Proteomes" id="UP000547674">
    <property type="component" value="Unassembled WGS sequence"/>
</dbReference>
<reference evidence="1 2" key="1">
    <citation type="submission" date="2020-03" db="EMBL/GenBank/DDBJ databases">
        <title>Metabolic flexibility allows generalist bacteria to become dominant in a frequently disturbed ecosystem.</title>
        <authorList>
            <person name="Chen Y.-J."/>
            <person name="Leung P.M."/>
            <person name="Bay S.K."/>
            <person name="Hugenholtz P."/>
            <person name="Kessler A.J."/>
            <person name="Shelley G."/>
            <person name="Waite D.W."/>
            <person name="Cook P.L."/>
            <person name="Greening C."/>
        </authorList>
    </citation>
    <scope>NUCLEOTIDE SEQUENCE [LARGE SCALE GENOMIC DNA]</scope>
    <source>
        <strain evidence="1">SS_bin_28</strain>
    </source>
</reference>
<comment type="caution">
    <text evidence="1">The sequence shown here is derived from an EMBL/GenBank/DDBJ whole genome shotgun (WGS) entry which is preliminary data.</text>
</comment>
<dbReference type="EMBL" id="JABDJR010000630">
    <property type="protein sequence ID" value="NNF08217.1"/>
    <property type="molecule type" value="Genomic_DNA"/>
</dbReference>
<dbReference type="PANTHER" id="PTHR36932">
    <property type="entry name" value="CAPSULAR POLYSACCHARIDE BIOSYNTHESIS PROTEIN"/>
    <property type="match status" value="1"/>
</dbReference>
<dbReference type="InterPro" id="IPR042099">
    <property type="entry name" value="ANL_N_sf"/>
</dbReference>
<feature type="non-terminal residue" evidence="1">
    <location>
        <position position="150"/>
    </location>
</feature>
<proteinExistence type="predicted"/>